<accession>A0A3A8Q2B4</accession>
<dbReference type="GO" id="GO:0004180">
    <property type="term" value="F:carboxypeptidase activity"/>
    <property type="evidence" value="ECO:0007669"/>
    <property type="project" value="UniProtKB-KW"/>
</dbReference>
<keyword evidence="1" id="KW-0121">Carboxypeptidase</keyword>
<dbReference type="SUPFAM" id="SSF49464">
    <property type="entry name" value="Carboxypeptidase regulatory domain-like"/>
    <property type="match status" value="1"/>
</dbReference>
<dbReference type="OrthoDB" id="5378704at2"/>
<organism evidence="1 2">
    <name type="scientific">Corallococcus aberystwythensis</name>
    <dbReference type="NCBI Taxonomy" id="2316722"/>
    <lineage>
        <taxon>Bacteria</taxon>
        <taxon>Pseudomonadati</taxon>
        <taxon>Myxococcota</taxon>
        <taxon>Myxococcia</taxon>
        <taxon>Myxococcales</taxon>
        <taxon>Cystobacterineae</taxon>
        <taxon>Myxococcaceae</taxon>
        <taxon>Corallococcus</taxon>
    </lineage>
</organism>
<name>A0A3A8Q2B4_9BACT</name>
<keyword evidence="1" id="KW-0645">Protease</keyword>
<dbReference type="AlphaFoldDB" id="A0A3A8Q2B4"/>
<gene>
    <name evidence="1" type="ORF">D7W81_23580</name>
</gene>
<dbReference type="EMBL" id="RAWK01000147">
    <property type="protein sequence ID" value="RKH61591.1"/>
    <property type="molecule type" value="Genomic_DNA"/>
</dbReference>
<proteinExistence type="predicted"/>
<dbReference type="InterPro" id="IPR008969">
    <property type="entry name" value="CarboxyPept-like_regulatory"/>
</dbReference>
<keyword evidence="2" id="KW-1185">Reference proteome</keyword>
<evidence type="ECO:0000313" key="1">
    <source>
        <dbReference type="EMBL" id="RKH61591.1"/>
    </source>
</evidence>
<comment type="caution">
    <text evidence="1">The sequence shown here is derived from an EMBL/GenBank/DDBJ whole genome shotgun (WGS) entry which is preliminary data.</text>
</comment>
<reference evidence="2" key="1">
    <citation type="submission" date="2018-09" db="EMBL/GenBank/DDBJ databases">
        <authorList>
            <person name="Livingstone P.G."/>
            <person name="Whitworth D.E."/>
        </authorList>
    </citation>
    <scope>NUCLEOTIDE SEQUENCE [LARGE SCALE GENOMIC DNA]</scope>
    <source>
        <strain evidence="2">AB050A</strain>
    </source>
</reference>
<keyword evidence="1" id="KW-0378">Hydrolase</keyword>
<protein>
    <submittedName>
        <fullName evidence="1">Carboxypeptidase regulatory-like domain-containing protein</fullName>
    </submittedName>
</protein>
<evidence type="ECO:0000313" key="2">
    <source>
        <dbReference type="Proteomes" id="UP000267003"/>
    </source>
</evidence>
<sequence length="557" mass="57909">MGGEHRAGGLSVRRALQALALALGLTGAGACGFLEDEPPPEQLVCRSDAECASGQVCFVDGCGNPGGDIVVEVQPLPKAGMFAQDFPVDRLRAEQNLELFSPVRLRGEVSRGTVATADGGTQALPYRAPIHLLATGESRLIPGVARRYETTLTPADGAWVLPVGSGDYTVTLTPLDPGLPPLSRTAAVDPATGGMVAFALPTASRVVTLTGTLVLQGSRRVDADMEVQVLDESLRPLSQRARVARDTGAFQLALGAEDAARDTVLLRATPVNAGDLMPWKTFVVDPSAALATPLELGDPGAVVRVEGRVLEKDGQTPMAGARVSLQGRVAGGGTFKGVPVLTDEKGRYQLPSRPGVSDPPLTLVIVPPPSSPSRLTLQPVVVPAADTVLPDATCPARMTVVGTVNTPEGTGPASGVRVVAEPVGALTGWPQPPLGFESPLTTNSEGNFSLALDPGEYRLDFLPGENLPRVSRFVTVPPAVDTSEVLMLAPFTLSRGRSLSGRITLPPDPAVAPDGIAANASVRFFRVVTVAGRPDSLLLAQTVSDSTGRYSTVLPTR</sequence>
<dbReference type="PROSITE" id="PS51257">
    <property type="entry name" value="PROKAR_LIPOPROTEIN"/>
    <property type="match status" value="1"/>
</dbReference>
<dbReference type="Proteomes" id="UP000267003">
    <property type="component" value="Unassembled WGS sequence"/>
</dbReference>